<evidence type="ECO:0000256" key="1">
    <source>
        <dbReference type="ARBA" id="ARBA00004533"/>
    </source>
</evidence>
<evidence type="ECO:0000256" key="2">
    <source>
        <dbReference type="ARBA" id="ARBA00022475"/>
    </source>
</evidence>
<dbReference type="RefSeq" id="WP_136826140.1">
    <property type="nucleotide sequence ID" value="NZ_SWBP01000003.1"/>
</dbReference>
<organism evidence="8 9">
    <name type="scientific">Pedobacter cryophilus</name>
    <dbReference type="NCBI Taxonomy" id="2571271"/>
    <lineage>
        <taxon>Bacteria</taxon>
        <taxon>Pseudomonadati</taxon>
        <taxon>Bacteroidota</taxon>
        <taxon>Sphingobacteriia</taxon>
        <taxon>Sphingobacteriales</taxon>
        <taxon>Sphingobacteriaceae</taxon>
        <taxon>Pedobacter</taxon>
    </lineage>
</organism>
<dbReference type="PANTHER" id="PTHR30606">
    <property type="entry name" value="LIPID A BIOSYNTHESIS LAUROYL ACYLTRANSFERASE"/>
    <property type="match status" value="1"/>
</dbReference>
<comment type="caution">
    <text evidence="8">The sequence shown here is derived from an EMBL/GenBank/DDBJ whole genome shotgun (WGS) entry which is preliminary data.</text>
</comment>
<evidence type="ECO:0000256" key="6">
    <source>
        <dbReference type="ARBA" id="ARBA00023315"/>
    </source>
</evidence>
<evidence type="ECO:0000256" key="4">
    <source>
        <dbReference type="ARBA" id="ARBA00022679"/>
    </source>
</evidence>
<keyword evidence="3" id="KW-0997">Cell inner membrane</keyword>
<evidence type="ECO:0000313" key="9">
    <source>
        <dbReference type="Proteomes" id="UP000308181"/>
    </source>
</evidence>
<dbReference type="GO" id="GO:0005886">
    <property type="term" value="C:plasma membrane"/>
    <property type="evidence" value="ECO:0007669"/>
    <property type="project" value="UniProtKB-SubCell"/>
</dbReference>
<keyword evidence="4 8" id="KW-0808">Transferase</keyword>
<dbReference type="PANTHER" id="PTHR30606:SF10">
    <property type="entry name" value="PHOSPHATIDYLINOSITOL MANNOSIDE ACYLTRANSFERASE"/>
    <property type="match status" value="1"/>
</dbReference>
<keyword evidence="2" id="KW-1003">Cell membrane</keyword>
<reference evidence="8 9" key="1">
    <citation type="submission" date="2019-04" db="EMBL/GenBank/DDBJ databases">
        <title>Pedobacter sp. AR-3-17 sp. nov., isolated from Arctic soil.</title>
        <authorList>
            <person name="Dahal R.H."/>
            <person name="Kim D.-U."/>
        </authorList>
    </citation>
    <scope>NUCLEOTIDE SEQUENCE [LARGE SCALE GENOMIC DNA]</scope>
    <source>
        <strain evidence="8 9">AR-3-17</strain>
    </source>
</reference>
<keyword evidence="6 8" id="KW-0012">Acyltransferase</keyword>
<dbReference type="GO" id="GO:0016746">
    <property type="term" value="F:acyltransferase activity"/>
    <property type="evidence" value="ECO:0007669"/>
    <property type="project" value="UniProtKB-KW"/>
</dbReference>
<dbReference type="EMBL" id="SWBP01000003">
    <property type="protein sequence ID" value="TKB97565.1"/>
    <property type="molecule type" value="Genomic_DNA"/>
</dbReference>
<evidence type="ECO:0000256" key="7">
    <source>
        <dbReference type="SAM" id="Phobius"/>
    </source>
</evidence>
<sequence>MINKGLSKVAIFFLYLISLLPLGLLYILSDFIFFILFYVIKYRRNVVFDNLKNSFPLKSEEELRSIEKTYFSYLADLMVETIKMLSASPQFLQKRYSLTNKDLIDKYESQNKSYLIAVGHYGNWEWNTVVTPLTLKAKPLIIYKPMNNEDFDDFFKKAREKSGTLMIRMKLALREIVKRKSELTATVFASDQTPAHGDAQDWIQFLNQPTSVFVGLEKIAKSTNFPVVFCDIRRVKRGYYSCDFKSVCENPAETADLEITKKHVSLLEDRINQEPAYWLWSHKRWKYKPQKVNE</sequence>
<keyword evidence="7" id="KW-1133">Transmembrane helix</keyword>
<proteinExistence type="predicted"/>
<evidence type="ECO:0000256" key="5">
    <source>
        <dbReference type="ARBA" id="ARBA00023136"/>
    </source>
</evidence>
<gene>
    <name evidence="8" type="ORF">FA046_09340</name>
</gene>
<dbReference type="Pfam" id="PF03279">
    <property type="entry name" value="Lip_A_acyltrans"/>
    <property type="match status" value="1"/>
</dbReference>
<keyword evidence="7" id="KW-0812">Transmembrane</keyword>
<dbReference type="InterPro" id="IPR004960">
    <property type="entry name" value="LipA_acyltrans"/>
</dbReference>
<name>A0A4U1BXT3_9SPHI</name>
<dbReference type="GO" id="GO:0009247">
    <property type="term" value="P:glycolipid biosynthetic process"/>
    <property type="evidence" value="ECO:0007669"/>
    <property type="project" value="UniProtKB-ARBA"/>
</dbReference>
<feature type="transmembrane region" description="Helical" evidence="7">
    <location>
        <begin position="12"/>
        <end position="40"/>
    </location>
</feature>
<keyword evidence="9" id="KW-1185">Reference proteome</keyword>
<protein>
    <submittedName>
        <fullName evidence="8">Lipid A biosynthesis acyltransferase</fullName>
    </submittedName>
</protein>
<evidence type="ECO:0000256" key="3">
    <source>
        <dbReference type="ARBA" id="ARBA00022519"/>
    </source>
</evidence>
<dbReference type="OrthoDB" id="9801955at2"/>
<dbReference type="AlphaFoldDB" id="A0A4U1BXT3"/>
<comment type="subcellular location">
    <subcellularLocation>
        <location evidence="1">Cell inner membrane</location>
    </subcellularLocation>
</comment>
<evidence type="ECO:0000313" key="8">
    <source>
        <dbReference type="EMBL" id="TKB97565.1"/>
    </source>
</evidence>
<dbReference type="Proteomes" id="UP000308181">
    <property type="component" value="Unassembled WGS sequence"/>
</dbReference>
<dbReference type="CDD" id="cd07984">
    <property type="entry name" value="LPLAT_LABLAT-like"/>
    <property type="match status" value="1"/>
</dbReference>
<keyword evidence="5 7" id="KW-0472">Membrane</keyword>
<accession>A0A4U1BXT3</accession>